<dbReference type="SUPFAM" id="SSF51316">
    <property type="entry name" value="Mss4-like"/>
    <property type="match status" value="1"/>
</dbReference>
<dbReference type="EMBL" id="AQQR01000002">
    <property type="protein sequence ID" value="OWU76137.1"/>
    <property type="molecule type" value="Genomic_DNA"/>
</dbReference>
<comment type="caution">
    <text evidence="6">The sequence shown here is derived from an EMBL/GenBank/DDBJ whole genome shotgun (WGS) entry which is preliminary data.</text>
</comment>
<dbReference type="RefSeq" id="WP_088649344.1">
    <property type="nucleotide sequence ID" value="NZ_AQQR01000002.1"/>
</dbReference>
<keyword evidence="7" id="KW-1185">Reference proteome</keyword>
<evidence type="ECO:0000259" key="5">
    <source>
        <dbReference type="PROSITE" id="PS51891"/>
    </source>
</evidence>
<dbReference type="PANTHER" id="PTHR33337:SF40">
    <property type="entry name" value="CENP-V_GFA DOMAIN-CONTAINING PROTEIN-RELATED"/>
    <property type="match status" value="1"/>
</dbReference>
<reference evidence="6 7" key="1">
    <citation type="submission" date="2013-04" db="EMBL/GenBank/DDBJ databases">
        <title>Oceanicola sp. 22II1-22F33 Genome Sequencing.</title>
        <authorList>
            <person name="Lai Q."/>
            <person name="Li G."/>
            <person name="Shao Z."/>
        </authorList>
    </citation>
    <scope>NUCLEOTIDE SEQUENCE [LARGE SCALE GENOMIC DNA]</scope>
    <source>
        <strain evidence="6 7">22II1-22F33</strain>
    </source>
</reference>
<keyword evidence="3" id="KW-0862">Zinc</keyword>
<dbReference type="Pfam" id="PF04828">
    <property type="entry name" value="GFA"/>
    <property type="match status" value="1"/>
</dbReference>
<dbReference type="PROSITE" id="PS51891">
    <property type="entry name" value="CENP_V_GFA"/>
    <property type="match status" value="1"/>
</dbReference>
<comment type="similarity">
    <text evidence="1">Belongs to the Gfa family.</text>
</comment>
<dbReference type="GO" id="GO:0016846">
    <property type="term" value="F:carbon-sulfur lyase activity"/>
    <property type="evidence" value="ECO:0007669"/>
    <property type="project" value="InterPro"/>
</dbReference>
<keyword evidence="2" id="KW-0479">Metal-binding</keyword>
<evidence type="ECO:0000313" key="6">
    <source>
        <dbReference type="EMBL" id="OWU76137.1"/>
    </source>
</evidence>
<proteinExistence type="inferred from homology"/>
<organism evidence="6 7">
    <name type="scientific">Marinibacterium profundimaris</name>
    <dbReference type="NCBI Taxonomy" id="1679460"/>
    <lineage>
        <taxon>Bacteria</taxon>
        <taxon>Pseudomonadati</taxon>
        <taxon>Pseudomonadota</taxon>
        <taxon>Alphaproteobacteria</taxon>
        <taxon>Rhodobacterales</taxon>
        <taxon>Paracoccaceae</taxon>
        <taxon>Marinibacterium</taxon>
    </lineage>
</organism>
<dbReference type="GO" id="GO:0046872">
    <property type="term" value="F:metal ion binding"/>
    <property type="evidence" value="ECO:0007669"/>
    <property type="project" value="UniProtKB-KW"/>
</dbReference>
<evidence type="ECO:0000256" key="2">
    <source>
        <dbReference type="ARBA" id="ARBA00022723"/>
    </source>
</evidence>
<name>A0A225NSY3_9RHOB</name>
<dbReference type="InterPro" id="IPR011057">
    <property type="entry name" value="Mss4-like_sf"/>
</dbReference>
<dbReference type="InterPro" id="IPR006913">
    <property type="entry name" value="CENP-V/GFA"/>
</dbReference>
<dbReference type="Gene3D" id="3.90.1590.10">
    <property type="entry name" value="glutathione-dependent formaldehyde- activating enzyme (gfa)"/>
    <property type="match status" value="1"/>
</dbReference>
<dbReference type="OrthoDB" id="9807246at2"/>
<evidence type="ECO:0000256" key="3">
    <source>
        <dbReference type="ARBA" id="ARBA00022833"/>
    </source>
</evidence>
<evidence type="ECO:0000313" key="7">
    <source>
        <dbReference type="Proteomes" id="UP000215377"/>
    </source>
</evidence>
<accession>A0A225NSY3</accession>
<feature type="domain" description="CENP-V/GFA" evidence="5">
    <location>
        <begin position="4"/>
        <end position="122"/>
    </location>
</feature>
<dbReference type="PANTHER" id="PTHR33337">
    <property type="entry name" value="GFA DOMAIN-CONTAINING PROTEIN"/>
    <property type="match status" value="1"/>
</dbReference>
<keyword evidence="4" id="KW-0456">Lyase</keyword>
<protein>
    <recommendedName>
        <fullName evidence="5">CENP-V/GFA domain-containing protein</fullName>
    </recommendedName>
</protein>
<dbReference type="Proteomes" id="UP000215377">
    <property type="component" value="Unassembled WGS sequence"/>
</dbReference>
<evidence type="ECO:0000256" key="1">
    <source>
        <dbReference type="ARBA" id="ARBA00005495"/>
    </source>
</evidence>
<dbReference type="AlphaFoldDB" id="A0A225NSY3"/>
<gene>
    <name evidence="6" type="ORF">ATO3_05685</name>
</gene>
<sequence>MASTTGGCLCGAVRFTVSDLPAQFGICHCETCRRWTGSALLGVTVAEANVAWHGAENIARRQSSAIAERAWCRDCGSNLFFRFTGGGAPVGDIELPIGLLDDANGMELSNEIYIDHKPDAYAFAANDRQVLTRAQCVEKFPLLDAL</sequence>
<evidence type="ECO:0000256" key="4">
    <source>
        <dbReference type="ARBA" id="ARBA00023239"/>
    </source>
</evidence>